<dbReference type="Proteomes" id="UP000183997">
    <property type="component" value="Unassembled WGS sequence"/>
</dbReference>
<evidence type="ECO:0000256" key="6">
    <source>
        <dbReference type="ARBA" id="ARBA00023306"/>
    </source>
</evidence>
<keyword evidence="3" id="KW-0963">Cytoplasm</keyword>
<dbReference type="GO" id="GO:0051301">
    <property type="term" value="P:cell division"/>
    <property type="evidence" value="ECO:0007669"/>
    <property type="project" value="UniProtKB-KW"/>
</dbReference>
<reference evidence="9" key="1">
    <citation type="submission" date="2016-11" db="EMBL/GenBank/DDBJ databases">
        <authorList>
            <person name="Varghese N."/>
            <person name="Submissions S."/>
        </authorList>
    </citation>
    <scope>NUCLEOTIDE SEQUENCE [LARGE SCALE GENOMIC DNA]</scope>
    <source>
        <strain evidence="9">DSM 10349</strain>
    </source>
</reference>
<dbReference type="Gene3D" id="6.10.250.660">
    <property type="match status" value="1"/>
</dbReference>
<organism evidence="8 9">
    <name type="scientific">Desulforamulus aeronauticus DSM 10349</name>
    <dbReference type="NCBI Taxonomy" id="1121421"/>
    <lineage>
        <taxon>Bacteria</taxon>
        <taxon>Bacillati</taxon>
        <taxon>Bacillota</taxon>
        <taxon>Clostridia</taxon>
        <taxon>Eubacteriales</taxon>
        <taxon>Peptococcaceae</taxon>
        <taxon>Desulforamulus</taxon>
    </lineage>
</organism>
<keyword evidence="5" id="KW-0175">Coiled coil</keyword>
<proteinExistence type="inferred from homology"/>
<keyword evidence="9" id="KW-1185">Reference proteome</keyword>
<evidence type="ECO:0000256" key="2">
    <source>
        <dbReference type="ARBA" id="ARBA00009008"/>
    </source>
</evidence>
<dbReference type="PANTHER" id="PTHR35794">
    <property type="entry name" value="CELL DIVISION PROTEIN DIVIVA"/>
    <property type="match status" value="1"/>
</dbReference>
<keyword evidence="6" id="KW-0131">Cell cycle</keyword>
<dbReference type="STRING" id="1121421.SAMN02745123_00701"/>
<dbReference type="InterPro" id="IPR007793">
    <property type="entry name" value="DivIVA_fam"/>
</dbReference>
<dbReference type="Pfam" id="PF05103">
    <property type="entry name" value="DivIVA"/>
    <property type="match status" value="1"/>
</dbReference>
<feature type="region of interest" description="Disordered" evidence="7">
    <location>
        <begin position="81"/>
        <end position="105"/>
    </location>
</feature>
<evidence type="ECO:0000256" key="3">
    <source>
        <dbReference type="ARBA" id="ARBA00022490"/>
    </source>
</evidence>
<dbReference type="EMBL" id="FRAR01000006">
    <property type="protein sequence ID" value="SHK09624.1"/>
    <property type="molecule type" value="Genomic_DNA"/>
</dbReference>
<comment type="similarity">
    <text evidence="2">Belongs to the DivIVA family.</text>
</comment>
<evidence type="ECO:0000313" key="8">
    <source>
        <dbReference type="EMBL" id="SHK09624.1"/>
    </source>
</evidence>
<feature type="compositionally biased region" description="Basic and acidic residues" evidence="7">
    <location>
        <begin position="81"/>
        <end position="92"/>
    </location>
</feature>
<dbReference type="OrthoDB" id="9815492at2"/>
<evidence type="ECO:0000256" key="4">
    <source>
        <dbReference type="ARBA" id="ARBA00022618"/>
    </source>
</evidence>
<name>A0A1M6PNP4_9FIRM</name>
<sequence>MSVLTPLEIQTREFTKTLRGYDVKQVDAWVQKIKENYEKIYVENHELKERLGKSEESIVHYRDLEDALQRTLVMAQKGAEDMRSNAEKESKMMLEQAETSAKAMKQKAEEEAERLVNDASRKAEEMLKIADERVGAILEEYRRLEKQANIFKVKFKAFLEAQLSMVEGNLDVTEEENGEKESA</sequence>
<dbReference type="InterPro" id="IPR019933">
    <property type="entry name" value="DivIVA_domain"/>
</dbReference>
<dbReference type="AlphaFoldDB" id="A0A1M6PNP4"/>
<evidence type="ECO:0000256" key="5">
    <source>
        <dbReference type="ARBA" id="ARBA00023054"/>
    </source>
</evidence>
<gene>
    <name evidence="8" type="ORF">SAMN02745123_00701</name>
</gene>
<evidence type="ECO:0000313" key="9">
    <source>
        <dbReference type="Proteomes" id="UP000183997"/>
    </source>
</evidence>
<dbReference type="NCBIfam" id="TIGR03544">
    <property type="entry name" value="DivI1A_domain"/>
    <property type="match status" value="1"/>
</dbReference>
<dbReference type="RefSeq" id="WP_072910963.1">
    <property type="nucleotide sequence ID" value="NZ_FRAR01000006.1"/>
</dbReference>
<accession>A0A1M6PNP4</accession>
<protein>
    <submittedName>
        <fullName evidence="8">Cell division initiation protein</fullName>
    </submittedName>
</protein>
<evidence type="ECO:0000256" key="7">
    <source>
        <dbReference type="SAM" id="MobiDB-lite"/>
    </source>
</evidence>
<comment type="subcellular location">
    <subcellularLocation>
        <location evidence="1">Cytoplasm</location>
    </subcellularLocation>
</comment>
<dbReference type="GO" id="GO:0005737">
    <property type="term" value="C:cytoplasm"/>
    <property type="evidence" value="ECO:0007669"/>
    <property type="project" value="UniProtKB-SubCell"/>
</dbReference>
<keyword evidence="4 8" id="KW-0132">Cell division</keyword>
<dbReference type="PANTHER" id="PTHR35794:SF2">
    <property type="entry name" value="CELL DIVISION PROTEIN DIVIVA"/>
    <property type="match status" value="1"/>
</dbReference>
<evidence type="ECO:0000256" key="1">
    <source>
        <dbReference type="ARBA" id="ARBA00004496"/>
    </source>
</evidence>